<keyword evidence="5 9" id="KW-0822">Tryptophan biosynthesis</keyword>
<evidence type="ECO:0000256" key="5">
    <source>
        <dbReference type="ARBA" id="ARBA00022822"/>
    </source>
</evidence>
<evidence type="ECO:0000256" key="7">
    <source>
        <dbReference type="ARBA" id="ARBA00023239"/>
    </source>
</evidence>
<dbReference type="AlphaFoldDB" id="L0KWM5"/>
<comment type="function">
    <text evidence="1 9">The alpha subunit is responsible for the aldol cleavage of indoleglycerol phosphate to indole and glyceraldehyde 3-phosphate.</text>
</comment>
<proteinExistence type="inferred from homology"/>
<dbReference type="GO" id="GO:0004834">
    <property type="term" value="F:tryptophan synthase activity"/>
    <property type="evidence" value="ECO:0007669"/>
    <property type="project" value="UniProtKB-UniRule"/>
</dbReference>
<dbReference type="HAMAP" id="MF_00131">
    <property type="entry name" value="Trp_synth_alpha"/>
    <property type="match status" value="1"/>
</dbReference>
<evidence type="ECO:0000256" key="1">
    <source>
        <dbReference type="ARBA" id="ARBA00003365"/>
    </source>
</evidence>
<dbReference type="Gene3D" id="3.20.20.70">
    <property type="entry name" value="Aldolase class I"/>
    <property type="match status" value="1"/>
</dbReference>
<dbReference type="KEGG" id="mhz:Metho_0862"/>
<dbReference type="PROSITE" id="PS00167">
    <property type="entry name" value="TRP_SYNTHASE_ALPHA"/>
    <property type="match status" value="1"/>
</dbReference>
<dbReference type="HOGENOM" id="CLU_016734_0_0_2"/>
<dbReference type="GeneID" id="14408236"/>
<feature type="active site" description="Proton acceptor" evidence="9">
    <location>
        <position position="59"/>
    </location>
</feature>
<evidence type="ECO:0000313" key="12">
    <source>
        <dbReference type="Proteomes" id="UP000010866"/>
    </source>
</evidence>
<dbReference type="EC" id="4.2.1.20" evidence="9"/>
<evidence type="ECO:0000256" key="8">
    <source>
        <dbReference type="ARBA" id="ARBA00049047"/>
    </source>
</evidence>
<dbReference type="InterPro" id="IPR002028">
    <property type="entry name" value="Trp_synthase_suA"/>
</dbReference>
<evidence type="ECO:0000256" key="2">
    <source>
        <dbReference type="ARBA" id="ARBA00004733"/>
    </source>
</evidence>
<protein>
    <recommendedName>
        <fullName evidence="9">Tryptophan synthase alpha chain</fullName>
        <ecNumber evidence="9">4.2.1.20</ecNumber>
    </recommendedName>
</protein>
<dbReference type="EMBL" id="CP003362">
    <property type="protein sequence ID" value="AGB49105.1"/>
    <property type="molecule type" value="Genomic_DNA"/>
</dbReference>
<comment type="subunit">
    <text evidence="3 9">Tetramer of two alpha and two beta chains.</text>
</comment>
<comment type="pathway">
    <text evidence="2 9">Amino-acid biosynthesis; L-tryptophan biosynthesis; L-tryptophan from chorismate: step 5/5.</text>
</comment>
<dbReference type="UniPathway" id="UPA00035">
    <property type="reaction ID" value="UER00044"/>
</dbReference>
<keyword evidence="7 9" id="KW-0456">Lyase</keyword>
<dbReference type="InterPro" id="IPR013785">
    <property type="entry name" value="Aldolase_TIM"/>
</dbReference>
<dbReference type="Proteomes" id="UP000010866">
    <property type="component" value="Chromosome"/>
</dbReference>
<dbReference type="RefSeq" id="WP_015324272.1">
    <property type="nucleotide sequence ID" value="NC_019977.1"/>
</dbReference>
<name>L0KWM5_METHD</name>
<evidence type="ECO:0000313" key="11">
    <source>
        <dbReference type="EMBL" id="AGB49105.1"/>
    </source>
</evidence>
<evidence type="ECO:0000256" key="4">
    <source>
        <dbReference type="ARBA" id="ARBA00022605"/>
    </source>
</evidence>
<feature type="active site" description="Proton acceptor" evidence="9">
    <location>
        <position position="48"/>
    </location>
</feature>
<dbReference type="SUPFAM" id="SSF51366">
    <property type="entry name" value="Ribulose-phoshate binding barrel"/>
    <property type="match status" value="1"/>
</dbReference>
<keyword evidence="12" id="KW-1185">Reference proteome</keyword>
<gene>
    <name evidence="9" type="primary">trpA</name>
    <name evidence="11" type="ordered locus">Metho_0862</name>
</gene>
<evidence type="ECO:0000256" key="9">
    <source>
        <dbReference type="HAMAP-Rule" id="MF_00131"/>
    </source>
</evidence>
<dbReference type="InterPro" id="IPR011060">
    <property type="entry name" value="RibuloseP-bd_barrel"/>
</dbReference>
<dbReference type="InterPro" id="IPR018204">
    <property type="entry name" value="Trp_synthase_alpha_AS"/>
</dbReference>
<comment type="similarity">
    <text evidence="9 10">Belongs to the TrpA family.</text>
</comment>
<dbReference type="GO" id="GO:0005829">
    <property type="term" value="C:cytosol"/>
    <property type="evidence" value="ECO:0007669"/>
    <property type="project" value="TreeGrafter"/>
</dbReference>
<evidence type="ECO:0000256" key="6">
    <source>
        <dbReference type="ARBA" id="ARBA00023141"/>
    </source>
</evidence>
<dbReference type="FunFam" id="3.20.20.70:FF:000037">
    <property type="entry name" value="Tryptophan synthase alpha chain"/>
    <property type="match status" value="1"/>
</dbReference>
<sequence length="259" mass="27870">MRIADKFRELKAKNEKALIAYLCAGDPSTDATREYVHALVKGGADIVELGLPFSDPVADGPTIQAASDRALEAGMNTDVYFSLAASIKEHIPLVCMTYYNLIFRRGVEKFVKDCAASGITGIIVPDLPIEEADDILKACKTYDVDMIFMVTPVTDKDRMQKIFSKGSGFIYIVSRLGVTGTRVDVAKSTKEILEKVSTKLPRAVGFGISDGKQAAEVIAAGADAVIVGSAFVNIIASKNNVEERLEQLARELKAGCSGQ</sequence>
<dbReference type="CDD" id="cd04724">
    <property type="entry name" value="Tryptophan_synthase_alpha"/>
    <property type="match status" value="1"/>
</dbReference>
<dbReference type="STRING" id="867904.Metho_0862"/>
<dbReference type="NCBIfam" id="TIGR00262">
    <property type="entry name" value="trpA"/>
    <property type="match status" value="1"/>
</dbReference>
<dbReference type="PANTHER" id="PTHR43406:SF1">
    <property type="entry name" value="TRYPTOPHAN SYNTHASE ALPHA CHAIN, CHLOROPLASTIC"/>
    <property type="match status" value="1"/>
</dbReference>
<dbReference type="Pfam" id="PF00290">
    <property type="entry name" value="Trp_syntA"/>
    <property type="match status" value="1"/>
</dbReference>
<keyword evidence="6 9" id="KW-0057">Aromatic amino acid biosynthesis</keyword>
<evidence type="ECO:0000256" key="3">
    <source>
        <dbReference type="ARBA" id="ARBA00011270"/>
    </source>
</evidence>
<accession>L0KWM5</accession>
<dbReference type="PANTHER" id="PTHR43406">
    <property type="entry name" value="TRYPTOPHAN SYNTHASE, ALPHA CHAIN"/>
    <property type="match status" value="1"/>
</dbReference>
<dbReference type="OrthoDB" id="25658at2157"/>
<keyword evidence="4 9" id="KW-0028">Amino-acid biosynthesis</keyword>
<organism evidence="11 12">
    <name type="scientific">Methanomethylovorans hollandica (strain DSM 15978 / NBRC 107637 / DMS1)</name>
    <dbReference type="NCBI Taxonomy" id="867904"/>
    <lineage>
        <taxon>Archaea</taxon>
        <taxon>Methanobacteriati</taxon>
        <taxon>Methanobacteriota</taxon>
        <taxon>Stenosarchaea group</taxon>
        <taxon>Methanomicrobia</taxon>
        <taxon>Methanosarcinales</taxon>
        <taxon>Methanosarcinaceae</taxon>
        <taxon>Methanomethylovorans</taxon>
    </lineage>
</organism>
<comment type="catalytic activity">
    <reaction evidence="8 9">
        <text>(1S,2R)-1-C-(indol-3-yl)glycerol 3-phosphate + L-serine = D-glyceraldehyde 3-phosphate + L-tryptophan + H2O</text>
        <dbReference type="Rhea" id="RHEA:10532"/>
        <dbReference type="ChEBI" id="CHEBI:15377"/>
        <dbReference type="ChEBI" id="CHEBI:33384"/>
        <dbReference type="ChEBI" id="CHEBI:57912"/>
        <dbReference type="ChEBI" id="CHEBI:58866"/>
        <dbReference type="ChEBI" id="CHEBI:59776"/>
        <dbReference type="EC" id="4.2.1.20"/>
    </reaction>
</comment>
<reference evidence="12" key="1">
    <citation type="submission" date="2012-02" db="EMBL/GenBank/DDBJ databases">
        <title>Complete sequence of chromosome of Methanomethylovorans hollandica DSM 15978.</title>
        <authorList>
            <person name="Lucas S."/>
            <person name="Copeland A."/>
            <person name="Lapidus A."/>
            <person name="Glavina del Rio T."/>
            <person name="Dalin E."/>
            <person name="Tice H."/>
            <person name="Bruce D."/>
            <person name="Goodwin L."/>
            <person name="Pitluck S."/>
            <person name="Peters L."/>
            <person name="Mikhailova N."/>
            <person name="Held B."/>
            <person name="Kyrpides N."/>
            <person name="Mavromatis K."/>
            <person name="Ivanova N."/>
            <person name="Brettin T."/>
            <person name="Detter J.C."/>
            <person name="Han C."/>
            <person name="Larimer F."/>
            <person name="Land M."/>
            <person name="Hauser L."/>
            <person name="Markowitz V."/>
            <person name="Cheng J.-F."/>
            <person name="Hugenholtz P."/>
            <person name="Woyke T."/>
            <person name="Wu D."/>
            <person name="Spring S."/>
            <person name="Schroeder M."/>
            <person name="Brambilla E."/>
            <person name="Klenk H.-P."/>
            <person name="Eisen J.A."/>
        </authorList>
    </citation>
    <scope>NUCLEOTIDE SEQUENCE [LARGE SCALE GENOMIC DNA]</scope>
    <source>
        <strain evidence="12">DSM 15978 / NBRC 107637 / DMS1</strain>
    </source>
</reference>
<evidence type="ECO:0000256" key="10">
    <source>
        <dbReference type="RuleBase" id="RU003662"/>
    </source>
</evidence>